<dbReference type="AlphaFoldDB" id="A0A0S4TYM3"/>
<accession>A0A0S4TYM3</accession>
<protein>
    <recommendedName>
        <fullName evidence="3">Adhesin</fullName>
    </recommendedName>
</protein>
<evidence type="ECO:0000313" key="2">
    <source>
        <dbReference type="EMBL" id="CUV15129.1"/>
    </source>
</evidence>
<evidence type="ECO:0000256" key="1">
    <source>
        <dbReference type="SAM" id="MobiDB-lite"/>
    </source>
</evidence>
<gene>
    <name evidence="2" type="ORF">RUN39_v1_1120005</name>
</gene>
<feature type="compositionally biased region" description="Low complexity" evidence="1">
    <location>
        <begin position="197"/>
        <end position="214"/>
    </location>
</feature>
<feature type="region of interest" description="Disordered" evidence="1">
    <location>
        <begin position="181"/>
        <end position="244"/>
    </location>
</feature>
<proteinExistence type="predicted"/>
<sequence length="343" mass="36715">MGANVDRYNRQLHPDEKALIHAKANGDKAAEKRLTDAACYRVECWKEFSPHSPEYLAHYVSALDAKDLGPELKWVDSQTVPGGTFDYTLVQKAKDFGLNQWDQFKRGAQQLVERELPNLPRGFVNKMEADAKQKMSESPVALVAQGVANGLSAVAGAAGGTEPPVSPGSVLANSGVRQGASASLSATADRPPNAIASSGGDDSTSTGGDSNDSNATKRPTPSQSEKEVGTGLGSDYRPQVSYKDGQEVPYATKGSVRPDWCNTTSCSVEVKNYNIANNSSGLIKNVADQAIQRQEHLPAGMEQQVVIDVRGQTVTAQQEDTIVKGIVSRSNGIIKPDAIEFRR</sequence>
<dbReference type="EMBL" id="LN899819">
    <property type="protein sequence ID" value="CUV15129.1"/>
    <property type="molecule type" value="Genomic_DNA"/>
</dbReference>
<name>A0A0S4TYM3_RALSL</name>
<reference evidence="2" key="1">
    <citation type="submission" date="2015-10" db="EMBL/GenBank/DDBJ databases">
        <authorList>
            <person name="Gilbert D.G."/>
        </authorList>
    </citation>
    <scope>NUCLEOTIDE SEQUENCE</scope>
    <source>
        <strain evidence="2">Phyl III-seqv23</strain>
    </source>
</reference>
<evidence type="ECO:0008006" key="3">
    <source>
        <dbReference type="Google" id="ProtNLM"/>
    </source>
</evidence>
<organism evidence="2">
    <name type="scientific">Ralstonia solanacearum</name>
    <name type="common">Pseudomonas solanacearum</name>
    <dbReference type="NCBI Taxonomy" id="305"/>
    <lineage>
        <taxon>Bacteria</taxon>
        <taxon>Pseudomonadati</taxon>
        <taxon>Pseudomonadota</taxon>
        <taxon>Betaproteobacteria</taxon>
        <taxon>Burkholderiales</taxon>
        <taxon>Burkholderiaceae</taxon>
        <taxon>Ralstonia</taxon>
        <taxon>Ralstonia solanacearum species complex</taxon>
    </lineage>
</organism>